<gene>
    <name evidence="2" type="ORF">SAMN04488055_0876</name>
</gene>
<organism evidence="2 3">
    <name type="scientific">Chitinophaga niabensis</name>
    <dbReference type="NCBI Taxonomy" id="536979"/>
    <lineage>
        <taxon>Bacteria</taxon>
        <taxon>Pseudomonadati</taxon>
        <taxon>Bacteroidota</taxon>
        <taxon>Chitinophagia</taxon>
        <taxon>Chitinophagales</taxon>
        <taxon>Chitinophagaceae</taxon>
        <taxon>Chitinophaga</taxon>
    </lineage>
</organism>
<evidence type="ECO:0000313" key="2">
    <source>
        <dbReference type="EMBL" id="SIN71558.1"/>
    </source>
</evidence>
<proteinExistence type="predicted"/>
<dbReference type="STRING" id="536979.SAMN04488055_0876"/>
<dbReference type="PROSITE" id="PS50848">
    <property type="entry name" value="START"/>
    <property type="match status" value="1"/>
</dbReference>
<dbReference type="AlphaFoldDB" id="A0A1N6DLA5"/>
<dbReference type="RefSeq" id="WP_074238074.1">
    <property type="nucleotide sequence ID" value="NZ_FSRA01000001.1"/>
</dbReference>
<dbReference type="InterPro" id="IPR002913">
    <property type="entry name" value="START_lipid-bd_dom"/>
</dbReference>
<dbReference type="SUPFAM" id="SSF55961">
    <property type="entry name" value="Bet v1-like"/>
    <property type="match status" value="1"/>
</dbReference>
<dbReference type="EMBL" id="FSRA01000001">
    <property type="protein sequence ID" value="SIN71558.1"/>
    <property type="molecule type" value="Genomic_DNA"/>
</dbReference>
<sequence>MLSLVFSRMLFAHTTSEEEFKLVRTDKGISLYERWIPNAEDEKVREIKATFVVRADLAGISRLMTSPAMGTDWNVNAKEYNVIPTTTENTWITYIKYSIPWPFEDQDCCLLYHLRKEEQYAEITFESTAHSRFPVYKNITRISGAKGKWMLQDMGNGNMRVTYLISTNRSKKVPRWISDPIVQGNLIETMTRFKTLAEKNK</sequence>
<evidence type="ECO:0000313" key="3">
    <source>
        <dbReference type="Proteomes" id="UP000185003"/>
    </source>
</evidence>
<dbReference type="Pfam" id="PF01852">
    <property type="entry name" value="START"/>
    <property type="match status" value="1"/>
</dbReference>
<feature type="domain" description="START" evidence="1">
    <location>
        <begin position="33"/>
        <end position="201"/>
    </location>
</feature>
<dbReference type="Gene3D" id="3.30.530.20">
    <property type="match status" value="1"/>
</dbReference>
<keyword evidence="3" id="KW-1185">Reference proteome</keyword>
<dbReference type="OrthoDB" id="654678at2"/>
<evidence type="ECO:0000259" key="1">
    <source>
        <dbReference type="PROSITE" id="PS50848"/>
    </source>
</evidence>
<dbReference type="InterPro" id="IPR023393">
    <property type="entry name" value="START-like_dom_sf"/>
</dbReference>
<accession>A0A1N6DLA5</accession>
<name>A0A1N6DLA5_9BACT</name>
<dbReference type="GO" id="GO:0008289">
    <property type="term" value="F:lipid binding"/>
    <property type="evidence" value="ECO:0007669"/>
    <property type="project" value="InterPro"/>
</dbReference>
<reference evidence="3" key="1">
    <citation type="submission" date="2016-11" db="EMBL/GenBank/DDBJ databases">
        <authorList>
            <person name="Varghese N."/>
            <person name="Submissions S."/>
        </authorList>
    </citation>
    <scope>NUCLEOTIDE SEQUENCE [LARGE SCALE GENOMIC DNA]</scope>
    <source>
        <strain evidence="3">DSM 24787</strain>
    </source>
</reference>
<dbReference type="Proteomes" id="UP000185003">
    <property type="component" value="Unassembled WGS sequence"/>
</dbReference>
<protein>
    <submittedName>
        <fullName evidence="2">START domain-containing protein</fullName>
    </submittedName>
</protein>